<feature type="domain" description="ABC3 transporter permease C-terminal" evidence="9">
    <location>
        <begin position="300"/>
        <end position="415"/>
    </location>
</feature>
<evidence type="ECO:0000256" key="4">
    <source>
        <dbReference type="ARBA" id="ARBA00022989"/>
    </source>
</evidence>
<dbReference type="RefSeq" id="WP_146510927.1">
    <property type="nucleotide sequence ID" value="NZ_SIHI01000012.1"/>
</dbReference>
<dbReference type="Proteomes" id="UP000317243">
    <property type="component" value="Unassembled WGS sequence"/>
</dbReference>
<dbReference type="Pfam" id="PF02687">
    <property type="entry name" value="FtsX"/>
    <property type="match status" value="1"/>
</dbReference>
<feature type="region of interest" description="Disordered" evidence="7">
    <location>
        <begin position="257"/>
        <end position="278"/>
    </location>
</feature>
<organism evidence="11 12">
    <name type="scientific">Thalassoglobus neptunius</name>
    <dbReference type="NCBI Taxonomy" id="1938619"/>
    <lineage>
        <taxon>Bacteria</taxon>
        <taxon>Pseudomonadati</taxon>
        <taxon>Planctomycetota</taxon>
        <taxon>Planctomycetia</taxon>
        <taxon>Planctomycetales</taxon>
        <taxon>Planctomycetaceae</taxon>
        <taxon>Thalassoglobus</taxon>
    </lineage>
</organism>
<dbReference type="AlphaFoldDB" id="A0A5C5WND1"/>
<evidence type="ECO:0000256" key="6">
    <source>
        <dbReference type="ARBA" id="ARBA00038076"/>
    </source>
</evidence>
<keyword evidence="4 8" id="KW-1133">Transmembrane helix</keyword>
<keyword evidence="12" id="KW-1185">Reference proteome</keyword>
<evidence type="ECO:0000256" key="3">
    <source>
        <dbReference type="ARBA" id="ARBA00022692"/>
    </source>
</evidence>
<feature type="transmembrane region" description="Helical" evidence="8">
    <location>
        <begin position="387"/>
        <end position="411"/>
    </location>
</feature>
<feature type="transmembrane region" description="Helical" evidence="8">
    <location>
        <begin position="351"/>
        <end position="375"/>
    </location>
</feature>
<comment type="subcellular location">
    <subcellularLocation>
        <location evidence="1">Cell membrane</location>
        <topology evidence="1">Multi-pass membrane protein</topology>
    </subcellularLocation>
</comment>
<dbReference type="GO" id="GO:0005886">
    <property type="term" value="C:plasma membrane"/>
    <property type="evidence" value="ECO:0007669"/>
    <property type="project" value="UniProtKB-SubCell"/>
</dbReference>
<feature type="compositionally biased region" description="Basic and acidic residues" evidence="7">
    <location>
        <begin position="269"/>
        <end position="278"/>
    </location>
</feature>
<evidence type="ECO:0000256" key="2">
    <source>
        <dbReference type="ARBA" id="ARBA00022475"/>
    </source>
</evidence>
<dbReference type="EMBL" id="SIHI01000012">
    <property type="protein sequence ID" value="TWT51589.1"/>
    <property type="molecule type" value="Genomic_DNA"/>
</dbReference>
<feature type="transmembrane region" description="Helical" evidence="8">
    <location>
        <begin position="296"/>
        <end position="314"/>
    </location>
</feature>
<gene>
    <name evidence="11" type="primary">macB_7</name>
    <name evidence="11" type="ORF">KOR42_34770</name>
</gene>
<dbReference type="Pfam" id="PF12704">
    <property type="entry name" value="MacB_PCD"/>
    <property type="match status" value="1"/>
</dbReference>
<protein>
    <submittedName>
        <fullName evidence="11">Macrolide export ATP-binding/permease protein MacB</fullName>
        <ecNumber evidence="11">3.6.3.-</ecNumber>
    </submittedName>
</protein>
<dbReference type="InterPro" id="IPR050250">
    <property type="entry name" value="Macrolide_Exporter_MacB"/>
</dbReference>
<name>A0A5C5WND1_9PLAN</name>
<evidence type="ECO:0000256" key="7">
    <source>
        <dbReference type="SAM" id="MobiDB-lite"/>
    </source>
</evidence>
<keyword evidence="2" id="KW-1003">Cell membrane</keyword>
<evidence type="ECO:0000256" key="1">
    <source>
        <dbReference type="ARBA" id="ARBA00004651"/>
    </source>
</evidence>
<dbReference type="OrthoDB" id="9775474at2"/>
<dbReference type="InterPro" id="IPR003838">
    <property type="entry name" value="ABC3_permease_C"/>
</dbReference>
<dbReference type="PANTHER" id="PTHR30572:SF4">
    <property type="entry name" value="ABC TRANSPORTER PERMEASE YTRF"/>
    <property type="match status" value="1"/>
</dbReference>
<dbReference type="EC" id="3.6.3.-" evidence="11"/>
<keyword evidence="11" id="KW-0378">Hydrolase</keyword>
<keyword evidence="3 8" id="KW-0812">Transmembrane</keyword>
<dbReference type="GO" id="GO:0022857">
    <property type="term" value="F:transmembrane transporter activity"/>
    <property type="evidence" value="ECO:0007669"/>
    <property type="project" value="TreeGrafter"/>
</dbReference>
<accession>A0A5C5WND1</accession>
<keyword evidence="5 8" id="KW-0472">Membrane</keyword>
<comment type="caution">
    <text evidence="11">The sequence shown here is derived from an EMBL/GenBank/DDBJ whole genome shotgun (WGS) entry which is preliminary data.</text>
</comment>
<evidence type="ECO:0000259" key="9">
    <source>
        <dbReference type="Pfam" id="PF02687"/>
    </source>
</evidence>
<keyword evidence="11" id="KW-0067">ATP-binding</keyword>
<evidence type="ECO:0000313" key="11">
    <source>
        <dbReference type="EMBL" id="TWT51589.1"/>
    </source>
</evidence>
<dbReference type="InterPro" id="IPR025857">
    <property type="entry name" value="MacB_PCD"/>
</dbReference>
<evidence type="ECO:0000313" key="12">
    <source>
        <dbReference type="Proteomes" id="UP000317243"/>
    </source>
</evidence>
<evidence type="ECO:0000256" key="8">
    <source>
        <dbReference type="SAM" id="Phobius"/>
    </source>
</evidence>
<evidence type="ECO:0000259" key="10">
    <source>
        <dbReference type="Pfam" id="PF12704"/>
    </source>
</evidence>
<feature type="domain" description="MacB-like periplasmic core" evidence="10">
    <location>
        <begin position="16"/>
        <end position="227"/>
    </location>
</feature>
<dbReference type="GO" id="GO:0016787">
    <property type="term" value="F:hydrolase activity"/>
    <property type="evidence" value="ECO:0007669"/>
    <property type="project" value="UniProtKB-KW"/>
</dbReference>
<comment type="similarity">
    <text evidence="6">Belongs to the ABC-4 integral membrane protein family.</text>
</comment>
<dbReference type="GO" id="GO:0005524">
    <property type="term" value="F:ATP binding"/>
    <property type="evidence" value="ECO:0007669"/>
    <property type="project" value="UniProtKB-KW"/>
</dbReference>
<proteinExistence type="inferred from homology"/>
<evidence type="ECO:0000256" key="5">
    <source>
        <dbReference type="ARBA" id="ARBA00023136"/>
    </source>
</evidence>
<reference evidence="11 12" key="1">
    <citation type="submission" date="2019-02" db="EMBL/GenBank/DDBJ databases">
        <title>Deep-cultivation of Planctomycetes and their phenomic and genomic characterization uncovers novel biology.</title>
        <authorList>
            <person name="Wiegand S."/>
            <person name="Jogler M."/>
            <person name="Boedeker C."/>
            <person name="Pinto D."/>
            <person name="Vollmers J."/>
            <person name="Rivas-Marin E."/>
            <person name="Kohn T."/>
            <person name="Peeters S.H."/>
            <person name="Heuer A."/>
            <person name="Rast P."/>
            <person name="Oberbeckmann S."/>
            <person name="Bunk B."/>
            <person name="Jeske O."/>
            <person name="Meyerdierks A."/>
            <person name="Storesund J.E."/>
            <person name="Kallscheuer N."/>
            <person name="Luecker S."/>
            <person name="Lage O.M."/>
            <person name="Pohl T."/>
            <person name="Merkel B.J."/>
            <person name="Hornburger P."/>
            <person name="Mueller R.-W."/>
            <person name="Bruemmer F."/>
            <person name="Labrenz M."/>
            <person name="Spormann A.M."/>
            <person name="Op Den Camp H."/>
            <person name="Overmann J."/>
            <person name="Amann R."/>
            <person name="Jetten M.S.M."/>
            <person name="Mascher T."/>
            <person name="Medema M.H."/>
            <person name="Devos D.P."/>
            <person name="Kaster A.-K."/>
            <person name="Ovreas L."/>
            <person name="Rohde M."/>
            <person name="Galperin M.Y."/>
            <person name="Jogler C."/>
        </authorList>
    </citation>
    <scope>NUCLEOTIDE SEQUENCE [LARGE SCALE GENOMIC DNA]</scope>
    <source>
        <strain evidence="11 12">KOR42</strain>
    </source>
</reference>
<sequence length="424" mass="45250">MIGFAFRNLASRPMRTLLSVLGLAVAIGGMVGLFSIAGGLDSIVRRTFEQIPGLLVQQAGAPIPLFSSLPAHWADDLKELPGVRTVDSQAYFRVNQLDGEVIINPPRLGVGIDIEPNLRLERGAYRENLIDGRFLDLTDIAKNRCLISQEVSDQLAKGVGERFTLNGAEFEIVGIYSTGSILLDVNILMSLETCRAVGRISPDTVACFYVESNGTLTDDELKQSIEDVLAGRSLSEGGNSGGTGLGNLYRALGQTLSGQSQGSEGSETDSERSPVEIRTADDWGTRVREFSQDLNLFLMIMTAIGVSIATLSIVNTMMMSVSERTTEFGVLRANGWSQTNIVQLMTIESGLIGLLGGALGASCGWIGTLIVNSVWPDRLQLHAGLGLLVSSVVFSVVLGLIGGLFPAWSAAKLSPMQSIRRGGA</sequence>
<dbReference type="PANTHER" id="PTHR30572">
    <property type="entry name" value="MEMBRANE COMPONENT OF TRANSPORTER-RELATED"/>
    <property type="match status" value="1"/>
</dbReference>
<keyword evidence="11" id="KW-0547">Nucleotide-binding</keyword>